<name>A0A9Q1QB26_9CARY</name>
<keyword evidence="2" id="KW-1185">Reference proteome</keyword>
<comment type="caution">
    <text evidence="1">The sequence shown here is derived from an EMBL/GenBank/DDBJ whole genome shotgun (WGS) entry which is preliminary data.</text>
</comment>
<dbReference type="EMBL" id="JAKOGI010000396">
    <property type="protein sequence ID" value="KAJ8435658.1"/>
    <property type="molecule type" value="Genomic_DNA"/>
</dbReference>
<reference evidence="1" key="1">
    <citation type="submission" date="2022-04" db="EMBL/GenBank/DDBJ databases">
        <title>Carnegiea gigantea Genome sequencing and assembly v2.</title>
        <authorList>
            <person name="Copetti D."/>
            <person name="Sanderson M.J."/>
            <person name="Burquez A."/>
            <person name="Wojciechowski M.F."/>
        </authorList>
    </citation>
    <scope>NUCLEOTIDE SEQUENCE</scope>
    <source>
        <strain evidence="1">SGP5-SGP5p</strain>
        <tissue evidence="1">Aerial part</tissue>
    </source>
</reference>
<dbReference type="Proteomes" id="UP001153076">
    <property type="component" value="Unassembled WGS sequence"/>
</dbReference>
<dbReference type="OrthoDB" id="999476at2759"/>
<evidence type="ECO:0000313" key="1">
    <source>
        <dbReference type="EMBL" id="KAJ8435658.1"/>
    </source>
</evidence>
<protein>
    <submittedName>
        <fullName evidence="1">Uncharacterized protein</fullName>
    </submittedName>
</protein>
<gene>
    <name evidence="1" type="ORF">Cgig2_015663</name>
</gene>
<accession>A0A9Q1QB26</accession>
<proteinExistence type="predicted"/>
<dbReference type="AlphaFoldDB" id="A0A9Q1QB26"/>
<sequence length="183" mass="21979">MRGQLIYEKLNSIPLRKDCAQSFPHYLVTNSPFTCSNHAFVLLNMELAHPPRRGTNFKYQHWWVQYQETHSLHKTEKAQLDLKSWSRNTFNNFKNKLARNAETLLQVETKLVHDPNNARLNNWHYRLIKQRETMCRFNQKYWGKMARKDWLVNGDRNSRYFHQSMKARKTRNKITKIKDASGV</sequence>
<evidence type="ECO:0000313" key="2">
    <source>
        <dbReference type="Proteomes" id="UP001153076"/>
    </source>
</evidence>
<organism evidence="1 2">
    <name type="scientific">Carnegiea gigantea</name>
    <dbReference type="NCBI Taxonomy" id="171969"/>
    <lineage>
        <taxon>Eukaryota</taxon>
        <taxon>Viridiplantae</taxon>
        <taxon>Streptophyta</taxon>
        <taxon>Embryophyta</taxon>
        <taxon>Tracheophyta</taxon>
        <taxon>Spermatophyta</taxon>
        <taxon>Magnoliopsida</taxon>
        <taxon>eudicotyledons</taxon>
        <taxon>Gunneridae</taxon>
        <taxon>Pentapetalae</taxon>
        <taxon>Caryophyllales</taxon>
        <taxon>Cactineae</taxon>
        <taxon>Cactaceae</taxon>
        <taxon>Cactoideae</taxon>
        <taxon>Echinocereeae</taxon>
        <taxon>Carnegiea</taxon>
    </lineage>
</organism>